<dbReference type="PANTHER" id="PTHR33304:SF36">
    <property type="entry name" value="GB|AAF26970.1-RELATED"/>
    <property type="match status" value="1"/>
</dbReference>
<feature type="region of interest" description="Disordered" evidence="6">
    <location>
        <begin position="436"/>
        <end position="456"/>
    </location>
</feature>
<dbReference type="Pfam" id="PF23121">
    <property type="entry name" value="SPOC_AIPP2"/>
    <property type="match status" value="1"/>
</dbReference>
<keyword evidence="8" id="KW-0808">Transferase</keyword>
<evidence type="ECO:0000256" key="1">
    <source>
        <dbReference type="ARBA" id="ARBA00022723"/>
    </source>
</evidence>
<dbReference type="InterPro" id="IPR013083">
    <property type="entry name" value="Znf_RING/FYVE/PHD"/>
</dbReference>
<reference evidence="8" key="1">
    <citation type="submission" date="2015-07" db="EMBL/GenBank/DDBJ databases">
        <title>Transcriptome Assembly of Anthurium amnicola.</title>
        <authorList>
            <person name="Suzuki J."/>
        </authorList>
    </citation>
    <scope>NUCLEOTIDE SEQUENCE</scope>
</reference>
<dbReference type="InterPro" id="IPR056280">
    <property type="entry name" value="AIPP2-like_SPOC"/>
</dbReference>
<keyword evidence="1" id="KW-0479">Metal-binding</keyword>
<dbReference type="GO" id="GO:0034244">
    <property type="term" value="P:negative regulation of transcription elongation by RNA polymerase II"/>
    <property type="evidence" value="ECO:0007669"/>
    <property type="project" value="InterPro"/>
</dbReference>
<organism evidence="8">
    <name type="scientific">Anthurium amnicola</name>
    <dbReference type="NCBI Taxonomy" id="1678845"/>
    <lineage>
        <taxon>Eukaryota</taxon>
        <taxon>Viridiplantae</taxon>
        <taxon>Streptophyta</taxon>
        <taxon>Embryophyta</taxon>
        <taxon>Tracheophyta</taxon>
        <taxon>Spermatophyta</taxon>
        <taxon>Magnoliopsida</taxon>
        <taxon>Liliopsida</taxon>
        <taxon>Araceae</taxon>
        <taxon>Pothoideae</taxon>
        <taxon>Potheae</taxon>
        <taxon>Anthurium</taxon>
    </lineage>
</organism>
<dbReference type="GO" id="GO:0008270">
    <property type="term" value="F:zinc ion binding"/>
    <property type="evidence" value="ECO:0007669"/>
    <property type="project" value="UniProtKB-KW"/>
</dbReference>
<evidence type="ECO:0000256" key="3">
    <source>
        <dbReference type="ARBA" id="ARBA00022833"/>
    </source>
</evidence>
<evidence type="ECO:0000256" key="4">
    <source>
        <dbReference type="ARBA" id="ARBA00023015"/>
    </source>
</evidence>
<dbReference type="GO" id="GO:0016301">
    <property type="term" value="F:kinase activity"/>
    <property type="evidence" value="ECO:0007669"/>
    <property type="project" value="UniProtKB-KW"/>
</dbReference>
<evidence type="ECO:0000313" key="8">
    <source>
        <dbReference type="EMBL" id="JAT51304.1"/>
    </source>
</evidence>
<evidence type="ECO:0000256" key="6">
    <source>
        <dbReference type="SAM" id="MobiDB-lite"/>
    </source>
</evidence>
<dbReference type="AlphaFoldDB" id="A0A1D1Y9M9"/>
<evidence type="ECO:0000256" key="5">
    <source>
        <dbReference type="ARBA" id="ARBA00023163"/>
    </source>
</evidence>
<dbReference type="Gene3D" id="3.30.40.10">
    <property type="entry name" value="Zinc/RING finger domain, C3HC4 (zinc finger)"/>
    <property type="match status" value="1"/>
</dbReference>
<proteinExistence type="predicted"/>
<keyword evidence="3" id="KW-0862">Zinc</keyword>
<dbReference type="EMBL" id="GDJX01016632">
    <property type="protein sequence ID" value="JAT51304.1"/>
    <property type="molecule type" value="Transcribed_RNA"/>
</dbReference>
<gene>
    <name evidence="8" type="primary">baz1b_0</name>
    <name evidence="8" type="ORF">g.43150</name>
</gene>
<dbReference type="SUPFAM" id="SSF57903">
    <property type="entry name" value="FYVE/PHD zinc finger"/>
    <property type="match status" value="1"/>
</dbReference>
<evidence type="ECO:0000259" key="7">
    <source>
        <dbReference type="Pfam" id="PF23121"/>
    </source>
</evidence>
<name>A0A1D1Y9M9_9ARAE</name>
<feature type="compositionally biased region" description="Polar residues" evidence="6">
    <location>
        <begin position="443"/>
        <end position="456"/>
    </location>
</feature>
<dbReference type="PANTHER" id="PTHR33304">
    <property type="match status" value="1"/>
</dbReference>
<keyword evidence="4" id="KW-0805">Transcription regulation</keyword>
<dbReference type="InterPro" id="IPR049914">
    <property type="entry name" value="PHD1-3/5-6"/>
</dbReference>
<dbReference type="GO" id="GO:0140566">
    <property type="term" value="F:histone reader activity"/>
    <property type="evidence" value="ECO:0007669"/>
    <property type="project" value="InterPro"/>
</dbReference>
<dbReference type="InterPro" id="IPR011011">
    <property type="entry name" value="Znf_FYVE_PHD"/>
</dbReference>
<protein>
    <submittedName>
        <fullName evidence="8">Tyrosine-protein kinase BAZ1B</fullName>
    </submittedName>
</protein>
<keyword evidence="5" id="KW-0804">Transcription</keyword>
<feature type="domain" description="AIPP2-like SPOC-like" evidence="7">
    <location>
        <begin position="254"/>
        <end position="383"/>
    </location>
</feature>
<evidence type="ECO:0000256" key="2">
    <source>
        <dbReference type="ARBA" id="ARBA00022771"/>
    </source>
</evidence>
<accession>A0A1D1Y9M9</accession>
<keyword evidence="2" id="KW-0863">Zinc-finger</keyword>
<sequence>MVVSGSPAAGAANMGQVKKASTGKVCDMCGHKGFHERLIACSQCKNSSRHRYCMASFSSPVLEPWLCEACEEENKHTTQLPSKSVPFKTKENVKVKFISVEEVASLASGSKTPVSSPKGCLGASVPRTGLVLKRPSLTSKSTFSRPIRTDMQPIIIKSEVSSAYTDNKQPLTPSHEPSAHCKEETIEGSYVEEHGSFTNVIVAAEQRSSVTRLLPCNDGENSGLCTYVQHIESDPQGGLSSSLLVIRNKNEIQWRGRFVIRDMGDHIYEGIRAHFPEQISIKAYNAARAMPEILQFKLINRQDGWPQIFQLDPPSNEDVAMYFLPSEFGRPKEKYIRLLERMDKHDLALRCCLDGLDLLIYTSKLLQLGPQELNTNLYLWGIFRHCRRKKLNQEARLPQEGTCADIDMEINMIGGDELGKTDTPAANPSVVQRGQLNDGGSMPDQNGTNISKSSSALPMLKNNDEEQKIPNVPPGFAKLRKDDSGCENEVKVVLKKQNIPCVPPGFSKPSMGDSSCEKDIPYVPPCFSKLSKGNSGCEEKVKFALKKPKSCIISNIPPGFSRSLNSSGSAEHSGKSPVHLSYDTGVSASSASREECIISSPIEEKVPLVKNDKSLKTVIGQAEVCRQEGTTEKTSPVSAGFDGAKHISREGSVLPRFPQEIDDREGHSVESPMVSPALSLSRPHYVNDGKQWTPAESRRRLKKDNCGKQVQLTL</sequence>
<keyword evidence="8" id="KW-0418">Kinase</keyword>